<feature type="region of interest" description="Disordered" evidence="1">
    <location>
        <begin position="139"/>
        <end position="183"/>
    </location>
</feature>
<protein>
    <submittedName>
        <fullName evidence="2">Uncharacterized protein</fullName>
    </submittedName>
</protein>
<name>A0A4Q1BFY2_TREME</name>
<accession>A0A4Q1BFY2</accession>
<dbReference type="Proteomes" id="UP000289152">
    <property type="component" value="Unassembled WGS sequence"/>
</dbReference>
<feature type="region of interest" description="Disordered" evidence="1">
    <location>
        <begin position="24"/>
        <end position="64"/>
    </location>
</feature>
<comment type="caution">
    <text evidence="2">The sequence shown here is derived from an EMBL/GenBank/DDBJ whole genome shotgun (WGS) entry which is preliminary data.</text>
</comment>
<gene>
    <name evidence="2" type="ORF">M231_06929</name>
</gene>
<feature type="compositionally biased region" description="Acidic residues" evidence="1">
    <location>
        <begin position="163"/>
        <end position="183"/>
    </location>
</feature>
<dbReference type="GO" id="GO:0005672">
    <property type="term" value="C:transcription factor TFIIA complex"/>
    <property type="evidence" value="ECO:0007669"/>
    <property type="project" value="InterPro"/>
</dbReference>
<dbReference type="VEuPathDB" id="FungiDB:TREMEDRAFT_64096"/>
<evidence type="ECO:0000313" key="3">
    <source>
        <dbReference type="Proteomes" id="UP000289152"/>
    </source>
</evidence>
<evidence type="ECO:0000256" key="1">
    <source>
        <dbReference type="SAM" id="MobiDB-lite"/>
    </source>
</evidence>
<dbReference type="EMBL" id="SDIL01000121">
    <property type="protein sequence ID" value="RXK35791.1"/>
    <property type="molecule type" value="Genomic_DNA"/>
</dbReference>
<feature type="compositionally biased region" description="Polar residues" evidence="1">
    <location>
        <begin position="53"/>
        <end position="62"/>
    </location>
</feature>
<dbReference type="OrthoDB" id="6275927at2759"/>
<dbReference type="SMART" id="SM01371">
    <property type="entry name" value="TFIIA"/>
    <property type="match status" value="1"/>
</dbReference>
<proteinExistence type="predicted"/>
<sequence length="262" mass="29466">MEDGILQELQMKWEAKLLETRVADFARAPRPNPESDDEPPPPPNPALPQPASNTNTPINPTTGLAYAQQYPHGLALPNVSGVSRPTNTYPQNGFGEIRVKTEVEDVLRPRGGALDELEAVIQSRRDNVTPIPIVLRPRGGVSEEGDIKPKVEPNAAGLLPGDEIIDSDLDDSDREAGEEDDEEGDVDIVFCVYDKECTTREEQMEDGFQRWFGTYQWERLPLYQVYRRVRVVVHSSNLIPLLNMSSYPRPSERTREYIVSIE</sequence>
<dbReference type="GO" id="GO:0006367">
    <property type="term" value="P:transcription initiation at RNA polymerase II promoter"/>
    <property type="evidence" value="ECO:0007669"/>
    <property type="project" value="InterPro"/>
</dbReference>
<organism evidence="2 3">
    <name type="scientific">Tremella mesenterica</name>
    <name type="common">Jelly fungus</name>
    <dbReference type="NCBI Taxonomy" id="5217"/>
    <lineage>
        <taxon>Eukaryota</taxon>
        <taxon>Fungi</taxon>
        <taxon>Dikarya</taxon>
        <taxon>Basidiomycota</taxon>
        <taxon>Agaricomycotina</taxon>
        <taxon>Tremellomycetes</taxon>
        <taxon>Tremellales</taxon>
        <taxon>Tremellaceae</taxon>
        <taxon>Tremella</taxon>
    </lineage>
</organism>
<keyword evidence="3" id="KW-1185">Reference proteome</keyword>
<dbReference type="AlphaFoldDB" id="A0A4Q1BFY2"/>
<reference evidence="2 3" key="1">
    <citation type="submission" date="2016-06" db="EMBL/GenBank/DDBJ databases">
        <title>Evolution of pathogenesis and genome organization in the Tremellales.</title>
        <authorList>
            <person name="Cuomo C."/>
            <person name="Litvintseva A."/>
            <person name="Heitman J."/>
            <person name="Chen Y."/>
            <person name="Sun S."/>
            <person name="Springer D."/>
            <person name="Dromer F."/>
            <person name="Young S."/>
            <person name="Zeng Q."/>
            <person name="Chapman S."/>
            <person name="Gujja S."/>
            <person name="Saif S."/>
            <person name="Birren B."/>
        </authorList>
    </citation>
    <scope>NUCLEOTIDE SEQUENCE [LARGE SCALE GENOMIC DNA]</scope>
    <source>
        <strain evidence="2 3">ATCC 28783</strain>
    </source>
</reference>
<dbReference type="STRING" id="5217.A0A4Q1BFY2"/>
<dbReference type="InterPro" id="IPR004855">
    <property type="entry name" value="TFIIA_asu/bsu"/>
</dbReference>
<evidence type="ECO:0000313" key="2">
    <source>
        <dbReference type="EMBL" id="RXK35791.1"/>
    </source>
</evidence>
<dbReference type="InParanoid" id="A0A4Q1BFY2"/>